<evidence type="ECO:0000313" key="2">
    <source>
        <dbReference type="Proteomes" id="UP000182160"/>
    </source>
</evidence>
<gene>
    <name evidence="1" type="ORF">SAMN04488077_1228</name>
</gene>
<evidence type="ECO:0000313" key="1">
    <source>
        <dbReference type="EMBL" id="SEN61807.1"/>
    </source>
</evidence>
<sequence length="126" mass="13551">MNTVESLIYVCTQGSARIREITERLASATPRQTESLLKTLQRECDTTSAGLARLSTYEIPDEETLQDTSAPTADPRLILVAKLGVDAVQNGFCACGGVIAGEAPMADITVHAPMKKRAREQASKDD</sequence>
<reference evidence="1 2" key="1">
    <citation type="submission" date="2016-10" db="EMBL/GenBank/DDBJ databases">
        <authorList>
            <person name="de Groot N.N."/>
        </authorList>
    </citation>
    <scope>NUCLEOTIDE SEQUENCE [LARGE SCALE GENOMIC DNA]</scope>
    <source>
        <strain evidence="1 2">DSM 11457</strain>
    </source>
</reference>
<dbReference type="Proteomes" id="UP000182160">
    <property type="component" value="Unassembled WGS sequence"/>
</dbReference>
<name>A0A1H8I0D7_9RHOB</name>
<dbReference type="AlphaFoldDB" id="A0A1H8I0D7"/>
<accession>A0A1H8I0D7</accession>
<organism evidence="1 2">
    <name type="scientific">Roseovarius tolerans</name>
    <dbReference type="NCBI Taxonomy" id="74031"/>
    <lineage>
        <taxon>Bacteria</taxon>
        <taxon>Pseudomonadati</taxon>
        <taxon>Pseudomonadota</taxon>
        <taxon>Alphaproteobacteria</taxon>
        <taxon>Rhodobacterales</taxon>
        <taxon>Roseobacteraceae</taxon>
        <taxon>Roseovarius</taxon>
    </lineage>
</organism>
<dbReference type="EMBL" id="FOBO01000022">
    <property type="protein sequence ID" value="SEN61807.1"/>
    <property type="molecule type" value="Genomic_DNA"/>
</dbReference>
<dbReference type="RefSeq" id="WP_074788026.1">
    <property type="nucleotide sequence ID" value="NZ_FOBO01000022.1"/>
</dbReference>
<protein>
    <submittedName>
        <fullName evidence="1">Uncharacterized protein</fullName>
    </submittedName>
</protein>
<proteinExistence type="predicted"/>